<dbReference type="Proteomes" id="UP000199379">
    <property type="component" value="Unassembled WGS sequence"/>
</dbReference>
<organism evidence="2 3">
    <name type="scientific">Cribrihabitans marinus</name>
    <dbReference type="NCBI Taxonomy" id="1227549"/>
    <lineage>
        <taxon>Bacteria</taxon>
        <taxon>Pseudomonadati</taxon>
        <taxon>Pseudomonadota</taxon>
        <taxon>Alphaproteobacteria</taxon>
        <taxon>Rhodobacterales</taxon>
        <taxon>Paracoccaceae</taxon>
        <taxon>Cribrihabitans</taxon>
    </lineage>
</organism>
<evidence type="ECO:0000313" key="3">
    <source>
        <dbReference type="Proteomes" id="UP000199379"/>
    </source>
</evidence>
<evidence type="ECO:0000256" key="1">
    <source>
        <dbReference type="SAM" id="MobiDB-lite"/>
    </source>
</evidence>
<keyword evidence="3" id="KW-1185">Reference proteome</keyword>
<name>A0A1H7CNE3_9RHOB</name>
<dbReference type="STRING" id="1227549.SAMN05444007_108217"/>
<reference evidence="2 3" key="1">
    <citation type="submission" date="2016-10" db="EMBL/GenBank/DDBJ databases">
        <authorList>
            <person name="de Groot N.N."/>
        </authorList>
    </citation>
    <scope>NUCLEOTIDE SEQUENCE [LARGE SCALE GENOMIC DNA]</scope>
    <source>
        <strain evidence="2 3">DSM 29340</strain>
    </source>
</reference>
<feature type="region of interest" description="Disordered" evidence="1">
    <location>
        <begin position="49"/>
        <end position="77"/>
    </location>
</feature>
<evidence type="ECO:0000313" key="2">
    <source>
        <dbReference type="EMBL" id="SEJ90986.1"/>
    </source>
</evidence>
<gene>
    <name evidence="2" type="ORF">SAMN05444007_108217</name>
</gene>
<accession>A0A1H7CNE3</accession>
<dbReference type="AlphaFoldDB" id="A0A1H7CNE3"/>
<protein>
    <submittedName>
        <fullName evidence="2">Uncharacterized protein</fullName>
    </submittedName>
</protein>
<dbReference type="EMBL" id="FNYD01000008">
    <property type="protein sequence ID" value="SEJ90986.1"/>
    <property type="molecule type" value="Genomic_DNA"/>
</dbReference>
<proteinExistence type="predicted"/>
<sequence>MVKLDEGAIAAARKAYREIIKKDPAEMSSAERRAEHEAVLDLICAHIPINEHRPTRTHSDGRTDTERRNRQDTDLKG</sequence>